<evidence type="ECO:0000313" key="2">
    <source>
        <dbReference type="EMBL" id="AFU04715.1"/>
    </source>
</evidence>
<organism evidence="2 3">
    <name type="scientific">Nocardia brasiliensis (strain ATCC 700358 / HUJEG-1)</name>
    <dbReference type="NCBI Taxonomy" id="1133849"/>
    <lineage>
        <taxon>Bacteria</taxon>
        <taxon>Bacillati</taxon>
        <taxon>Actinomycetota</taxon>
        <taxon>Actinomycetes</taxon>
        <taxon>Mycobacteriales</taxon>
        <taxon>Nocardiaceae</taxon>
        <taxon>Nocardia</taxon>
    </lineage>
</organism>
<dbReference type="HOGENOM" id="CLU_2602481_0_0_11"/>
<proteinExistence type="predicted"/>
<name>K0F5V8_NOCB7</name>
<keyword evidence="3" id="KW-1185">Reference proteome</keyword>
<keyword evidence="1" id="KW-0472">Membrane</keyword>
<dbReference type="AlphaFoldDB" id="K0F5V8"/>
<feature type="transmembrane region" description="Helical" evidence="1">
    <location>
        <begin position="20"/>
        <end position="43"/>
    </location>
</feature>
<evidence type="ECO:0000313" key="3">
    <source>
        <dbReference type="Proteomes" id="UP000006304"/>
    </source>
</evidence>
<dbReference type="KEGG" id="nbr:O3I_033830"/>
<keyword evidence="1" id="KW-0812">Transmembrane</keyword>
<sequence length="79" mass="8037">MTLPYYPLHRAVAARFESLLPLGAPTVNIVGSALLGGLVGAGAGNRLPAAAGLRGALITFSTSLVAVFAAASTTQWLWT</sequence>
<feature type="transmembrane region" description="Helical" evidence="1">
    <location>
        <begin position="55"/>
        <end position="78"/>
    </location>
</feature>
<accession>K0F5V8</accession>
<dbReference type="Proteomes" id="UP000006304">
    <property type="component" value="Chromosome"/>
</dbReference>
<evidence type="ECO:0000256" key="1">
    <source>
        <dbReference type="SAM" id="Phobius"/>
    </source>
</evidence>
<dbReference type="RefSeq" id="WP_014987566.1">
    <property type="nucleotide sequence ID" value="NC_018681.1"/>
</dbReference>
<gene>
    <name evidence="2" type="ORF">O3I_033830</name>
</gene>
<protein>
    <submittedName>
        <fullName evidence="2">Protein crcB</fullName>
    </submittedName>
</protein>
<dbReference type="STRING" id="1133849.O3I_033830"/>
<reference evidence="2 3" key="1">
    <citation type="journal article" date="2012" name="J. Bacteriol.">
        <title>Complete genome sequence of Nocardia brasiliensis HUJEG-1.</title>
        <authorList>
            <person name="Vera-Cabrera L."/>
            <person name="Ortiz-Lopez R."/>
            <person name="Elizondo-Gonzalez R."/>
            <person name="Perez-Maya A.A."/>
            <person name="Ocampo-Candiani J."/>
        </authorList>
    </citation>
    <scope>NUCLEOTIDE SEQUENCE [LARGE SCALE GENOMIC DNA]</scope>
    <source>
        <strain evidence="3">ATCC 700358</strain>
    </source>
</reference>
<dbReference type="EMBL" id="CP003876">
    <property type="protein sequence ID" value="AFU04715.1"/>
    <property type="molecule type" value="Genomic_DNA"/>
</dbReference>
<keyword evidence="1" id="KW-1133">Transmembrane helix</keyword>